<keyword evidence="1 2" id="KW-0694">RNA-binding</keyword>
<dbReference type="InterPro" id="IPR001890">
    <property type="entry name" value="RNA-binding_CRM"/>
</dbReference>
<dbReference type="EMBL" id="JAAGNX010000003">
    <property type="protein sequence ID" value="NDV63443.1"/>
    <property type="molecule type" value="Genomic_DNA"/>
</dbReference>
<dbReference type="PANTHER" id="PTHR40065:SF3">
    <property type="entry name" value="RNA-BINDING PROTEIN YHBY"/>
    <property type="match status" value="1"/>
</dbReference>
<dbReference type="Proteomes" id="UP000478417">
    <property type="component" value="Unassembled WGS sequence"/>
</dbReference>
<dbReference type="RefSeq" id="WP_163967017.1">
    <property type="nucleotide sequence ID" value="NZ_JAAGNX010000003.1"/>
</dbReference>
<evidence type="ECO:0000313" key="5">
    <source>
        <dbReference type="Proteomes" id="UP000478417"/>
    </source>
</evidence>
<gene>
    <name evidence="4" type="ORF">G0Q06_13340</name>
</gene>
<evidence type="ECO:0000259" key="3">
    <source>
        <dbReference type="PROSITE" id="PS51295"/>
    </source>
</evidence>
<accession>A0A6B2M3V8</accession>
<dbReference type="Gene3D" id="3.30.110.60">
    <property type="entry name" value="YhbY-like"/>
    <property type="match status" value="1"/>
</dbReference>
<protein>
    <submittedName>
        <fullName evidence="4">YhbY family RNA-binding protein</fullName>
    </submittedName>
</protein>
<dbReference type="SUPFAM" id="SSF75471">
    <property type="entry name" value="YhbY-like"/>
    <property type="match status" value="1"/>
</dbReference>
<name>A0A6B2M3V8_9BACT</name>
<evidence type="ECO:0000256" key="2">
    <source>
        <dbReference type="PROSITE-ProRule" id="PRU00626"/>
    </source>
</evidence>
<dbReference type="SMART" id="SM01103">
    <property type="entry name" value="CRS1_YhbY"/>
    <property type="match status" value="1"/>
</dbReference>
<dbReference type="InterPro" id="IPR035920">
    <property type="entry name" value="YhbY-like_sf"/>
</dbReference>
<keyword evidence="5" id="KW-1185">Reference proteome</keyword>
<feature type="domain" description="CRM" evidence="3">
    <location>
        <begin position="5"/>
        <end position="101"/>
    </location>
</feature>
<comment type="caution">
    <text evidence="4">The sequence shown here is derived from an EMBL/GenBank/DDBJ whole genome shotgun (WGS) entry which is preliminary data.</text>
</comment>
<dbReference type="PROSITE" id="PS51295">
    <property type="entry name" value="CRM"/>
    <property type="match status" value="1"/>
</dbReference>
<evidence type="ECO:0000313" key="4">
    <source>
        <dbReference type="EMBL" id="NDV63443.1"/>
    </source>
</evidence>
<dbReference type="AlphaFoldDB" id="A0A6B2M3V8"/>
<proteinExistence type="predicted"/>
<sequence length="101" mass="10959">MTSSLALSSAERKLYRGRAMNLKPAVMVGRSGATDTVIKAVDQALTQDGLIKIRLEAPDKPTRKQWLQTIAESTRSTVCGEVGHTASLYRPSQTKSQPETA</sequence>
<dbReference type="GO" id="GO:0003723">
    <property type="term" value="F:RNA binding"/>
    <property type="evidence" value="ECO:0007669"/>
    <property type="project" value="UniProtKB-UniRule"/>
</dbReference>
<dbReference type="InterPro" id="IPR051925">
    <property type="entry name" value="RNA-binding_domain"/>
</dbReference>
<dbReference type="PANTHER" id="PTHR40065">
    <property type="entry name" value="RNA-BINDING PROTEIN YHBY"/>
    <property type="match status" value="1"/>
</dbReference>
<reference evidence="4 5" key="1">
    <citation type="submission" date="2020-02" db="EMBL/GenBank/DDBJ databases">
        <title>Albibacoteraceae fam. nov., the first described family within the subdivision 4 Verrucomicrobia.</title>
        <authorList>
            <person name="Xi F."/>
        </authorList>
    </citation>
    <scope>NUCLEOTIDE SEQUENCE [LARGE SCALE GENOMIC DNA]</scope>
    <source>
        <strain evidence="4 5">CK1056</strain>
    </source>
</reference>
<organism evidence="4 5">
    <name type="scientific">Oceanipulchritudo coccoides</name>
    <dbReference type="NCBI Taxonomy" id="2706888"/>
    <lineage>
        <taxon>Bacteria</taxon>
        <taxon>Pseudomonadati</taxon>
        <taxon>Verrucomicrobiota</taxon>
        <taxon>Opitutia</taxon>
        <taxon>Puniceicoccales</taxon>
        <taxon>Oceanipulchritudinaceae</taxon>
        <taxon>Oceanipulchritudo</taxon>
    </lineage>
</organism>
<evidence type="ECO:0000256" key="1">
    <source>
        <dbReference type="ARBA" id="ARBA00022884"/>
    </source>
</evidence>
<dbReference type="Pfam" id="PF01985">
    <property type="entry name" value="CRS1_YhbY"/>
    <property type="match status" value="1"/>
</dbReference>